<dbReference type="Pfam" id="PF00850">
    <property type="entry name" value="Hist_deacetyl"/>
    <property type="match status" value="1"/>
</dbReference>
<feature type="repeat" description="WD" evidence="2">
    <location>
        <begin position="290"/>
        <end position="324"/>
    </location>
</feature>
<evidence type="ECO:0000259" key="4">
    <source>
        <dbReference type="Pfam" id="PF00850"/>
    </source>
</evidence>
<protein>
    <recommendedName>
        <fullName evidence="4">Histone deacetylase domain-containing protein</fullName>
    </recommendedName>
</protein>
<dbReference type="PANTHER" id="PTHR45296:SF1">
    <property type="entry name" value="TRANSDUCIN_WD40 REPEAT-LIKE SUPERFAMILY PROTEIN"/>
    <property type="match status" value="1"/>
</dbReference>
<dbReference type="PROSITE" id="PS50294">
    <property type="entry name" value="WD_REPEATS_REGION"/>
    <property type="match status" value="1"/>
</dbReference>
<keyword evidence="1" id="KW-0378">Hydrolase</keyword>
<organism evidence="5 6">
    <name type="scientific">Coccomyxa subellipsoidea</name>
    <dbReference type="NCBI Taxonomy" id="248742"/>
    <lineage>
        <taxon>Eukaryota</taxon>
        <taxon>Viridiplantae</taxon>
        <taxon>Chlorophyta</taxon>
        <taxon>core chlorophytes</taxon>
        <taxon>Trebouxiophyceae</taxon>
        <taxon>Trebouxiophyceae incertae sedis</taxon>
        <taxon>Coccomyxaceae</taxon>
        <taxon>Coccomyxa</taxon>
    </lineage>
</organism>
<keyword evidence="6" id="KW-1185">Reference proteome</keyword>
<dbReference type="InterPro" id="IPR023801">
    <property type="entry name" value="His_deacetylse_dom"/>
</dbReference>
<dbReference type="SUPFAM" id="SSF52768">
    <property type="entry name" value="Arginase/deacetylase"/>
    <property type="match status" value="1"/>
</dbReference>
<dbReference type="PROSITE" id="PS50082">
    <property type="entry name" value="WD_REPEATS_2"/>
    <property type="match status" value="2"/>
</dbReference>
<gene>
    <name evidence="5" type="ORF">WJX75_001300</name>
</gene>
<dbReference type="PRINTS" id="PR01270">
    <property type="entry name" value="HDASUPER"/>
</dbReference>
<evidence type="ECO:0000256" key="3">
    <source>
        <dbReference type="SAM" id="MobiDB-lite"/>
    </source>
</evidence>
<evidence type="ECO:0000256" key="2">
    <source>
        <dbReference type="PROSITE-ProRule" id="PRU00221"/>
    </source>
</evidence>
<dbReference type="SUPFAM" id="SSF50978">
    <property type="entry name" value="WD40 repeat-like"/>
    <property type="match status" value="1"/>
</dbReference>
<dbReference type="Pfam" id="PF00400">
    <property type="entry name" value="WD40"/>
    <property type="match status" value="3"/>
</dbReference>
<dbReference type="InterPro" id="IPR023696">
    <property type="entry name" value="Ureohydrolase_dom_sf"/>
</dbReference>
<dbReference type="InterPro" id="IPR001680">
    <property type="entry name" value="WD40_rpt"/>
</dbReference>
<proteinExistence type="predicted"/>
<evidence type="ECO:0000313" key="5">
    <source>
        <dbReference type="EMBL" id="KAK9914852.1"/>
    </source>
</evidence>
<evidence type="ECO:0000313" key="6">
    <source>
        <dbReference type="Proteomes" id="UP001491310"/>
    </source>
</evidence>
<sequence>MSQPTRVPALLKGHTASVLCCAVQQPLSLLASGSEDGDLTIHDLRSYEVAQRMSLAESGAVEIPSVIFGGEEGHQVFACSENCAFQIDMRQGAVLQRYAVNSDEINSLALSPNGTYLAAADDSGEVKILNVRTHELHKTLRGSHTNICAAVAFRPHQPWEVLSCGLDAQAVRWNFATGRPLQTWQMGAELVQEDSTQAFNPPLAHSIDVACPPWAPRRLGRLMAVARGDGHIAVYDADHVERAPKTGKKSKGSKPLRGASRGQDDAEAQALLSENARLREGQICRLTQEDGGHSASVGTLKFHKASNGRHLISGGNDATVLIWDWTRISPLKDGHRFPMPKDHLLYFRLKELGYANTTFTPRYPDAETLSLVHSREYVDAFIAGTISADKMRQIGLPWSEELVNRTLIGVGSAVLAARLALQYGVAAMCNGGTHHAHADYGTGWCIFNDLACAARAAQRDAGVEKVLFVDLDVHQGDGTAAIFENDPSVFTFSMHCDAQSFPSPLHKSDEDVALPAGTTDEMYLEVLEEALPHLLSIERPDLVLYNAGVDVHKDDALGKMALTDAGILQRDRSEKDAARQNESGANKEGIVNGPEAIVFGCRARHALTCVDQTRPLTASASLWKIQTKMASQTLQDC</sequence>
<dbReference type="Gene3D" id="3.40.800.20">
    <property type="entry name" value="Histone deacetylase domain"/>
    <property type="match status" value="1"/>
</dbReference>
<dbReference type="InterPro" id="IPR044150">
    <property type="entry name" value="HDAC_classIV"/>
</dbReference>
<dbReference type="EMBL" id="JALJOT010000005">
    <property type="protein sequence ID" value="KAK9914852.1"/>
    <property type="molecule type" value="Genomic_DNA"/>
</dbReference>
<reference evidence="5 6" key="1">
    <citation type="journal article" date="2024" name="Nat. Commun.">
        <title>Phylogenomics reveals the evolutionary origins of lichenization in chlorophyte algae.</title>
        <authorList>
            <person name="Puginier C."/>
            <person name="Libourel C."/>
            <person name="Otte J."/>
            <person name="Skaloud P."/>
            <person name="Haon M."/>
            <person name="Grisel S."/>
            <person name="Petersen M."/>
            <person name="Berrin J.G."/>
            <person name="Delaux P.M."/>
            <person name="Dal Grande F."/>
            <person name="Keller J."/>
        </authorList>
    </citation>
    <scope>NUCLEOTIDE SEQUENCE [LARGE SCALE GENOMIC DNA]</scope>
    <source>
        <strain evidence="5 6">SAG 216-7</strain>
    </source>
</reference>
<comment type="caution">
    <text evidence="5">The sequence shown here is derived from an EMBL/GenBank/DDBJ whole genome shotgun (WGS) entry which is preliminary data.</text>
</comment>
<dbReference type="InterPro" id="IPR000286">
    <property type="entry name" value="HDACs"/>
</dbReference>
<dbReference type="Proteomes" id="UP001491310">
    <property type="component" value="Unassembled WGS sequence"/>
</dbReference>
<feature type="region of interest" description="Disordered" evidence="3">
    <location>
        <begin position="242"/>
        <end position="266"/>
    </location>
</feature>
<accession>A0ABR2YT80</accession>
<feature type="compositionally biased region" description="Basic residues" evidence="3">
    <location>
        <begin position="245"/>
        <end position="254"/>
    </location>
</feature>
<dbReference type="PANTHER" id="PTHR45296">
    <property type="entry name" value="TRANSDUCIN/WD40 REPEAT-LIKE SUPERFAMILY PROTEIN"/>
    <property type="match status" value="1"/>
</dbReference>
<dbReference type="InterPro" id="IPR037138">
    <property type="entry name" value="His_deacetylse_dom_sf"/>
</dbReference>
<dbReference type="SMART" id="SM00320">
    <property type="entry name" value="WD40"/>
    <property type="match status" value="4"/>
</dbReference>
<dbReference type="Gene3D" id="2.130.10.10">
    <property type="entry name" value="YVTN repeat-like/Quinoprotein amine dehydrogenase"/>
    <property type="match status" value="2"/>
</dbReference>
<feature type="domain" description="Histone deacetylase" evidence="4">
    <location>
        <begin position="348"/>
        <end position="579"/>
    </location>
</feature>
<feature type="repeat" description="WD" evidence="2">
    <location>
        <begin position="11"/>
        <end position="52"/>
    </location>
</feature>
<dbReference type="CDD" id="cd09993">
    <property type="entry name" value="HDAC_classIV"/>
    <property type="match status" value="1"/>
</dbReference>
<evidence type="ECO:0000256" key="1">
    <source>
        <dbReference type="ARBA" id="ARBA00022801"/>
    </source>
</evidence>
<name>A0ABR2YT80_9CHLO</name>
<dbReference type="InterPro" id="IPR036322">
    <property type="entry name" value="WD40_repeat_dom_sf"/>
</dbReference>
<keyword evidence="2" id="KW-0853">WD repeat</keyword>
<dbReference type="InterPro" id="IPR015943">
    <property type="entry name" value="WD40/YVTN_repeat-like_dom_sf"/>
</dbReference>